<accession>A0A9D4M1P7</accession>
<dbReference type="PANTHER" id="PTHR44755">
    <property type="entry name" value="NATRIURETIC PEPTIDE RECEPTOR 3-RELATED"/>
    <property type="match status" value="1"/>
</dbReference>
<dbReference type="Proteomes" id="UP000828390">
    <property type="component" value="Unassembled WGS sequence"/>
</dbReference>
<dbReference type="AlphaFoldDB" id="A0A9D4M1P7"/>
<dbReference type="InterPro" id="IPR028082">
    <property type="entry name" value="Peripla_BP_I"/>
</dbReference>
<proteinExistence type="predicted"/>
<evidence type="ECO:0000313" key="2">
    <source>
        <dbReference type="EMBL" id="KAH3868024.1"/>
    </source>
</evidence>
<dbReference type="Gene3D" id="3.40.50.2300">
    <property type="match status" value="1"/>
</dbReference>
<dbReference type="GO" id="GO:0038023">
    <property type="term" value="F:signaling receptor activity"/>
    <property type="evidence" value="ECO:0007669"/>
    <property type="project" value="TreeGrafter"/>
</dbReference>
<dbReference type="InterPro" id="IPR052612">
    <property type="entry name" value="ANP_Clearance_Receptor"/>
</dbReference>
<feature type="signal peptide" evidence="1">
    <location>
        <begin position="1"/>
        <end position="26"/>
    </location>
</feature>
<dbReference type="PROSITE" id="PS51257">
    <property type="entry name" value="PROKAR_LIPOPROTEIN"/>
    <property type="match status" value="1"/>
</dbReference>
<comment type="caution">
    <text evidence="2">The sequence shown here is derived from an EMBL/GenBank/DDBJ whole genome shotgun (WGS) entry which is preliminary data.</text>
</comment>
<dbReference type="GO" id="GO:0017046">
    <property type="term" value="F:peptide hormone binding"/>
    <property type="evidence" value="ECO:0007669"/>
    <property type="project" value="TreeGrafter"/>
</dbReference>
<reference evidence="2" key="1">
    <citation type="journal article" date="2019" name="bioRxiv">
        <title>The Genome of the Zebra Mussel, Dreissena polymorpha: A Resource for Invasive Species Research.</title>
        <authorList>
            <person name="McCartney M.A."/>
            <person name="Auch B."/>
            <person name="Kono T."/>
            <person name="Mallez S."/>
            <person name="Zhang Y."/>
            <person name="Obille A."/>
            <person name="Becker A."/>
            <person name="Abrahante J.E."/>
            <person name="Garbe J."/>
            <person name="Badalamenti J.P."/>
            <person name="Herman A."/>
            <person name="Mangelson H."/>
            <person name="Liachko I."/>
            <person name="Sullivan S."/>
            <person name="Sone E.D."/>
            <person name="Koren S."/>
            <person name="Silverstein K.A.T."/>
            <person name="Beckman K.B."/>
            <person name="Gohl D.M."/>
        </authorList>
    </citation>
    <scope>NUCLEOTIDE SEQUENCE</scope>
    <source>
        <strain evidence="2">Duluth1</strain>
        <tissue evidence="2">Whole animal</tissue>
    </source>
</reference>
<dbReference type="SUPFAM" id="SSF53822">
    <property type="entry name" value="Periplasmic binding protein-like I"/>
    <property type="match status" value="1"/>
</dbReference>
<dbReference type="PANTHER" id="PTHR44755:SF11">
    <property type="entry name" value="ATRIAL NATRIURETIC PEPTIDE RECEPTOR 3 ISOFORM X1"/>
    <property type="match status" value="1"/>
</dbReference>
<reference evidence="2" key="2">
    <citation type="submission" date="2020-11" db="EMBL/GenBank/DDBJ databases">
        <authorList>
            <person name="McCartney M.A."/>
            <person name="Auch B."/>
            <person name="Kono T."/>
            <person name="Mallez S."/>
            <person name="Becker A."/>
            <person name="Gohl D.M."/>
            <person name="Silverstein K.A.T."/>
            <person name="Koren S."/>
            <person name="Bechman K.B."/>
            <person name="Herman A."/>
            <person name="Abrahante J.E."/>
            <person name="Garbe J."/>
        </authorList>
    </citation>
    <scope>NUCLEOTIDE SEQUENCE</scope>
    <source>
        <strain evidence="2">Duluth1</strain>
        <tissue evidence="2">Whole animal</tissue>
    </source>
</reference>
<evidence type="ECO:0000256" key="1">
    <source>
        <dbReference type="SAM" id="SignalP"/>
    </source>
</evidence>
<keyword evidence="1" id="KW-0732">Signal</keyword>
<feature type="chain" id="PRO_5038669939" evidence="1">
    <location>
        <begin position="27"/>
        <end position="333"/>
    </location>
</feature>
<protein>
    <submittedName>
        <fullName evidence="2">Uncharacterized protein</fullName>
    </submittedName>
</protein>
<evidence type="ECO:0000313" key="3">
    <source>
        <dbReference type="Proteomes" id="UP000828390"/>
    </source>
</evidence>
<dbReference type="GO" id="GO:0007165">
    <property type="term" value="P:signal transduction"/>
    <property type="evidence" value="ECO:0007669"/>
    <property type="project" value="TreeGrafter"/>
</dbReference>
<name>A0A9D4M1P7_DREPO</name>
<gene>
    <name evidence="2" type="ORF">DPMN_031161</name>
</gene>
<dbReference type="EMBL" id="JAIWYP010000002">
    <property type="protein sequence ID" value="KAH3868024.1"/>
    <property type="molecule type" value="Genomic_DNA"/>
</dbReference>
<sequence>MIYARLIYGMFIQALLIACDTSITQAANTPPLEKFSTKRIQKTEQNVSILYNLYNRDTTRYTRAFQFAGKFTRHETRNLRRTVTEFSAKDREKWPYEKSSQAGKHSNSVLYYPFQSDFSTLMSPITLPMAKNKSNTHFREGNISLPRYKRSADTADAKGVKTNVPKPVLLQNYNKLKTEIENITIATVLPYIERMLFSIQRVQPAIDIAIEKVNPTLDKLNKRLIVKFRDSLCDNANSMNEAIGFYVRKEMHVLFGPCCDYAAAPIARQVGNNHLTFYHTIGSCQLPIVPNYEAYINDAGKGYECVSAHYYNSVNAKYHYGLKHHQQKRHTKK</sequence>
<keyword evidence="3" id="KW-1185">Reference proteome</keyword>
<organism evidence="2 3">
    <name type="scientific">Dreissena polymorpha</name>
    <name type="common">Zebra mussel</name>
    <name type="synonym">Mytilus polymorpha</name>
    <dbReference type="NCBI Taxonomy" id="45954"/>
    <lineage>
        <taxon>Eukaryota</taxon>
        <taxon>Metazoa</taxon>
        <taxon>Spiralia</taxon>
        <taxon>Lophotrochozoa</taxon>
        <taxon>Mollusca</taxon>
        <taxon>Bivalvia</taxon>
        <taxon>Autobranchia</taxon>
        <taxon>Heteroconchia</taxon>
        <taxon>Euheterodonta</taxon>
        <taxon>Imparidentia</taxon>
        <taxon>Neoheterodontei</taxon>
        <taxon>Myida</taxon>
        <taxon>Dreissenoidea</taxon>
        <taxon>Dreissenidae</taxon>
        <taxon>Dreissena</taxon>
    </lineage>
</organism>